<reference evidence="2 3" key="2">
    <citation type="submission" date="2018-11" db="EMBL/GenBank/DDBJ databases">
        <authorList>
            <consortium name="Pathogen Informatics"/>
        </authorList>
    </citation>
    <scope>NUCLEOTIDE SEQUENCE [LARGE SCALE GENOMIC DNA]</scope>
    <source>
        <strain evidence="2">Dakar</strain>
        <strain evidence="3">Dakar, Senegal</strain>
    </source>
</reference>
<dbReference type="EMBL" id="UZAK01035722">
    <property type="protein sequence ID" value="VDP51872.1"/>
    <property type="molecule type" value="Genomic_DNA"/>
</dbReference>
<feature type="region of interest" description="Disordered" evidence="1">
    <location>
        <begin position="1"/>
        <end position="21"/>
    </location>
</feature>
<evidence type="ECO:0000313" key="4">
    <source>
        <dbReference type="WBParaSite" id="SCUD_0001323901-mRNA-1"/>
    </source>
</evidence>
<sequence length="59" mass="6866">MQTIYHKNTKHQHQHQHQQHHEGVAMQIHDAHSYALWTNGVLSSKPTEHKHLVVGVRGM</sequence>
<evidence type="ECO:0000256" key="1">
    <source>
        <dbReference type="SAM" id="MobiDB-lite"/>
    </source>
</evidence>
<proteinExistence type="predicted"/>
<dbReference type="Proteomes" id="UP000279833">
    <property type="component" value="Unassembled WGS sequence"/>
</dbReference>
<accession>A0A183KDZ3</accession>
<dbReference type="WBParaSite" id="SCUD_0001323901-mRNA-1">
    <property type="protein sequence ID" value="SCUD_0001323901-mRNA-1"/>
    <property type="gene ID" value="SCUD_0001323901"/>
</dbReference>
<organism evidence="4">
    <name type="scientific">Schistosoma curassoni</name>
    <dbReference type="NCBI Taxonomy" id="6186"/>
    <lineage>
        <taxon>Eukaryota</taxon>
        <taxon>Metazoa</taxon>
        <taxon>Spiralia</taxon>
        <taxon>Lophotrochozoa</taxon>
        <taxon>Platyhelminthes</taxon>
        <taxon>Trematoda</taxon>
        <taxon>Digenea</taxon>
        <taxon>Strigeidida</taxon>
        <taxon>Schistosomatoidea</taxon>
        <taxon>Schistosomatidae</taxon>
        <taxon>Schistosoma</taxon>
    </lineage>
</organism>
<evidence type="ECO:0000313" key="3">
    <source>
        <dbReference type="Proteomes" id="UP000279833"/>
    </source>
</evidence>
<reference evidence="4" key="1">
    <citation type="submission" date="2016-06" db="UniProtKB">
        <authorList>
            <consortium name="WormBaseParasite"/>
        </authorList>
    </citation>
    <scope>IDENTIFICATION</scope>
</reference>
<evidence type="ECO:0000313" key="2">
    <source>
        <dbReference type="EMBL" id="VDP51872.1"/>
    </source>
</evidence>
<feature type="compositionally biased region" description="Basic residues" evidence="1">
    <location>
        <begin position="7"/>
        <end position="18"/>
    </location>
</feature>
<name>A0A183KDZ3_9TREM</name>
<dbReference type="AlphaFoldDB" id="A0A183KDZ3"/>
<protein>
    <submittedName>
        <fullName evidence="2 4">Uncharacterized protein</fullName>
    </submittedName>
</protein>
<keyword evidence="3" id="KW-1185">Reference proteome</keyword>
<gene>
    <name evidence="2" type="ORF">SCUD_LOCUS13236</name>
</gene>